<dbReference type="InterPro" id="IPR053742">
    <property type="entry name" value="Fungal_ImmunoLectin_sf"/>
</dbReference>
<organism evidence="3 4">
    <name type="scientific">Lysinibacillus sphaericus OT4b.31</name>
    <dbReference type="NCBI Taxonomy" id="1285586"/>
    <lineage>
        <taxon>Bacteria</taxon>
        <taxon>Bacillati</taxon>
        <taxon>Bacillota</taxon>
        <taxon>Bacilli</taxon>
        <taxon>Bacillales</taxon>
        <taxon>Bacillaceae</taxon>
        <taxon>Lysinibacillus</taxon>
    </lineage>
</organism>
<feature type="region of interest" description="Disordered" evidence="1">
    <location>
        <begin position="267"/>
        <end position="295"/>
    </location>
</feature>
<dbReference type="GO" id="GO:0051260">
    <property type="term" value="P:protein homooligomerization"/>
    <property type="evidence" value="ECO:0007669"/>
    <property type="project" value="InterPro"/>
</dbReference>
<evidence type="ECO:0000259" key="2">
    <source>
        <dbReference type="SMART" id="SM00758"/>
    </source>
</evidence>
<dbReference type="HOGENOM" id="CLU_015269_0_0_9"/>
<dbReference type="Gene3D" id="3.90.182.10">
    <property type="entry name" value="Toxin - Anthrax Protective Antigen,domain 1"/>
    <property type="match status" value="1"/>
</dbReference>
<dbReference type="Gene3D" id="3.10.20.110">
    <property type="match status" value="1"/>
</dbReference>
<dbReference type="Pfam" id="PF03495">
    <property type="entry name" value="Binary_toxB"/>
    <property type="match status" value="1"/>
</dbReference>
<feature type="region of interest" description="Disordered" evidence="1">
    <location>
        <begin position="881"/>
        <end position="901"/>
    </location>
</feature>
<feature type="domain" description="PA14" evidence="2">
    <location>
        <begin position="17"/>
        <end position="148"/>
    </location>
</feature>
<dbReference type="RefSeq" id="WP_010859241.1">
    <property type="nucleotide sequence ID" value="NZ_KB933398.1"/>
</dbReference>
<gene>
    <name evidence="3" type="ORF">H131_11478</name>
</gene>
<dbReference type="Gene3D" id="2.60.40.1790">
    <property type="entry name" value="Fungal immunomodulatory protein Fve"/>
    <property type="match status" value="1"/>
</dbReference>
<dbReference type="AlphaFoldDB" id="R7ZDH6"/>
<dbReference type="InterPro" id="IPR035088">
    <property type="entry name" value="PA_Ca-bd"/>
</dbReference>
<dbReference type="SUPFAM" id="SSF49785">
    <property type="entry name" value="Galactose-binding domain-like"/>
    <property type="match status" value="1"/>
</dbReference>
<dbReference type="PATRIC" id="fig|1285586.5.peg.2331"/>
<dbReference type="InterPro" id="IPR003896">
    <property type="entry name" value="Bacterial_exotoxin_B"/>
</dbReference>
<dbReference type="PRINTS" id="PR01391">
    <property type="entry name" value="BINARYTOXINB"/>
</dbReference>
<dbReference type="InterPro" id="IPR027439">
    <property type="entry name" value="PA_heptamer_dom"/>
</dbReference>
<sequence>MKTEKKAEENKNTGRFSGYGLIGFYFKGNQFNDLLLITQKGDGNLSLDKTQMTSLPSIQNEKIQSARWLGFIKPEQTDEYVFFTPSNYEMLIQIDNQIVNLGSKIVLEKDKVYPIRIESRFEKDTNHTKTCELCWTYSEKKEIIPEVCLLSPDFKNTEFYPKTSLFGDVADDTTDSDQDGILDDWEINGYTFDGTNVVQWSPDYEGAYTKYVSNPKQASTAGDPYTDLEKITGNMDRATSLEARNPLVAAYPQVGVSMEKLIISQNSDFTTSQENSTSSSKTESNTESTTAEAGAEGKKFIGKITEGFTHTTSTTQTTEESTGEQVHINTGQAAYLNANVRYFNTGTAPIYQVTPTNNFIIEDETIMTITAPPSNIGNSLSPGATYPDKSLHAMALTEIEPGKDFTIHYDSLQKLQSGEKFLIETTQISGNVDDNDTTWDKYITQIESSTACLILDTGNEVLERRVAAKNYYDSLDYTPEITFRDAIQSAFLAMNDGGKLFYNEIPIYEELVQLIYDQQTADDFESQLEENPDKSMFDLLLKQGMKILIKTPCVSFDCNGSASVTSNGITWTGATHQDNIGVEGGCLQGTSAGGTLQTRLDPYGKYVLSMYAKSIDTNPTVEIGMMCSTNSKKKTCEVQLNSDWQRIDFEFTLLDDATIADQICVSSDNGDIYFDDITITKFETLTSDITEQIVQKAHSVTRWNTSTVPGHSYVDSVEFKINPEYICDYELVVSNTSHGTASCEIKEDGTLTINFSNYNIQDIDIGCKIQVNAIYKNDPTVKSIVALWYNQQNVDIKGWQRLIMNGTINFYEEGDPGNEIEPYGWIKFYSTDLEIQKANEVTIWSKSDGSSQEQASITNLEFYAPGTGNYTFYGDVKEDDSTSKDEVLADPNKPVNVGPPDTTVEFYGPDAGNDHVNIQFSITYP</sequence>
<dbReference type="Gene3D" id="2.60.120.240">
    <property type="entry name" value="Protective antigen, heptamerisation domain"/>
    <property type="match status" value="1"/>
</dbReference>
<dbReference type="InterPro" id="IPR035331">
    <property type="entry name" value="Binary_toxB_3"/>
</dbReference>
<dbReference type="InterPro" id="IPR037149">
    <property type="entry name" value="PA_heptamer_dom_sf"/>
</dbReference>
<feature type="compositionally biased region" description="Low complexity" evidence="1">
    <location>
        <begin position="270"/>
        <end position="294"/>
    </location>
</feature>
<dbReference type="SMART" id="SM00758">
    <property type="entry name" value="PA14"/>
    <property type="match status" value="1"/>
</dbReference>
<dbReference type="Pfam" id="PF07691">
    <property type="entry name" value="PA14"/>
    <property type="match status" value="1"/>
</dbReference>
<dbReference type="EMBL" id="AQPX01000018">
    <property type="protein sequence ID" value="EON72195.1"/>
    <property type="molecule type" value="Genomic_DNA"/>
</dbReference>
<proteinExistence type="predicted"/>
<reference evidence="3 4" key="1">
    <citation type="submission" date="2013-04" db="EMBL/GenBank/DDBJ databases">
        <title>Draft genome of the heavy metal tolerant bacterium Lysinibacillus sphaericus strain OT4b.31.</title>
        <authorList>
            <person name="Pena-Montenegro T.D."/>
            <person name="Dussan J."/>
        </authorList>
    </citation>
    <scope>NUCLEOTIDE SEQUENCE [LARGE SCALE GENOMIC DNA]</scope>
    <source>
        <strain evidence="3 4">OT4b.31</strain>
    </source>
</reference>
<comment type="caution">
    <text evidence="3">The sequence shown here is derived from an EMBL/GenBank/DDBJ whole genome shotgun (WGS) entry which is preliminary data.</text>
</comment>
<accession>R7ZDH6</accession>
<protein>
    <submittedName>
        <fullName evidence="3">Protective antigen</fullName>
    </submittedName>
</protein>
<evidence type="ECO:0000313" key="3">
    <source>
        <dbReference type="EMBL" id="EON72195.1"/>
    </source>
</evidence>
<dbReference type="Pfam" id="PF17476">
    <property type="entry name" value="Binary_toxB_3"/>
    <property type="match status" value="1"/>
</dbReference>
<evidence type="ECO:0000313" key="4">
    <source>
        <dbReference type="Proteomes" id="UP000013911"/>
    </source>
</evidence>
<dbReference type="GO" id="GO:0005576">
    <property type="term" value="C:extracellular region"/>
    <property type="evidence" value="ECO:0007669"/>
    <property type="project" value="InterPro"/>
</dbReference>
<name>R7ZDH6_LYSSH</name>
<dbReference type="Proteomes" id="UP000013911">
    <property type="component" value="Unassembled WGS sequence"/>
</dbReference>
<dbReference type="eggNOG" id="ENOG5032ZBI">
    <property type="taxonomic scope" value="Bacteria"/>
</dbReference>
<dbReference type="Gene3D" id="2.60.120.260">
    <property type="entry name" value="Galactose-binding domain-like"/>
    <property type="match status" value="1"/>
</dbReference>
<dbReference type="InterPro" id="IPR008979">
    <property type="entry name" value="Galactose-bd-like_sf"/>
</dbReference>
<dbReference type="SUPFAM" id="SSF56988">
    <property type="entry name" value="Anthrax protective antigen"/>
    <property type="match status" value="1"/>
</dbReference>
<evidence type="ECO:0000256" key="1">
    <source>
        <dbReference type="SAM" id="MobiDB-lite"/>
    </source>
</evidence>
<dbReference type="InterPro" id="IPR011658">
    <property type="entry name" value="PA14_dom"/>
</dbReference>
<dbReference type="Pfam" id="PF17475">
    <property type="entry name" value="Binary_toxB_2"/>
    <property type="match status" value="1"/>
</dbReference>